<feature type="compositionally biased region" description="Polar residues" evidence="6">
    <location>
        <begin position="173"/>
        <end position="188"/>
    </location>
</feature>
<name>A0AAD9CU18_PAPLA</name>
<dbReference type="AlphaFoldDB" id="A0AAD9CU18"/>
<feature type="compositionally biased region" description="Polar residues" evidence="6">
    <location>
        <begin position="745"/>
        <end position="754"/>
    </location>
</feature>
<proteinExistence type="inferred from homology"/>
<feature type="region of interest" description="Disordered" evidence="6">
    <location>
        <begin position="110"/>
        <end position="232"/>
    </location>
</feature>
<evidence type="ECO:0000256" key="5">
    <source>
        <dbReference type="ARBA" id="ARBA00023027"/>
    </source>
</evidence>
<dbReference type="GO" id="GO:0006741">
    <property type="term" value="P:NADP+ biosynthetic process"/>
    <property type="evidence" value="ECO:0007669"/>
    <property type="project" value="InterPro"/>
</dbReference>
<dbReference type="PANTHER" id="PTHR20275:SF0">
    <property type="entry name" value="NAD KINASE"/>
    <property type="match status" value="1"/>
</dbReference>
<keyword evidence="2" id="KW-0808">Transferase</keyword>
<dbReference type="EMBL" id="JAODAN010000009">
    <property type="protein sequence ID" value="KAK1921931.1"/>
    <property type="molecule type" value="Genomic_DNA"/>
</dbReference>
<feature type="compositionally biased region" description="Low complexity" evidence="6">
    <location>
        <begin position="62"/>
        <end position="83"/>
    </location>
</feature>
<dbReference type="Gene3D" id="3.40.50.10330">
    <property type="entry name" value="Probable inorganic polyphosphate/atp-NAD kinase, domain 1"/>
    <property type="match status" value="1"/>
</dbReference>
<feature type="region of interest" description="Disordered" evidence="6">
    <location>
        <begin position="1"/>
        <end position="97"/>
    </location>
</feature>
<feature type="region of interest" description="Disordered" evidence="6">
    <location>
        <begin position="810"/>
        <end position="889"/>
    </location>
</feature>
<organism evidence="7 8">
    <name type="scientific">Papiliotrema laurentii</name>
    <name type="common">Cryptococcus laurentii</name>
    <dbReference type="NCBI Taxonomy" id="5418"/>
    <lineage>
        <taxon>Eukaryota</taxon>
        <taxon>Fungi</taxon>
        <taxon>Dikarya</taxon>
        <taxon>Basidiomycota</taxon>
        <taxon>Agaricomycotina</taxon>
        <taxon>Tremellomycetes</taxon>
        <taxon>Tremellales</taxon>
        <taxon>Rhynchogastremaceae</taxon>
        <taxon>Papiliotrema</taxon>
    </lineage>
</organism>
<comment type="similarity">
    <text evidence="1">Belongs to the NAD kinase family.</text>
</comment>
<dbReference type="InterPro" id="IPR002504">
    <property type="entry name" value="NADK"/>
</dbReference>
<dbReference type="InterPro" id="IPR017437">
    <property type="entry name" value="ATP-NAD_kinase_PpnK-typ_C"/>
</dbReference>
<feature type="compositionally biased region" description="Pro residues" evidence="6">
    <location>
        <begin position="29"/>
        <end position="41"/>
    </location>
</feature>
<evidence type="ECO:0008006" key="9">
    <source>
        <dbReference type="Google" id="ProtNLM"/>
    </source>
</evidence>
<dbReference type="SUPFAM" id="SSF111331">
    <property type="entry name" value="NAD kinase/diacylglycerol kinase-like"/>
    <property type="match status" value="1"/>
</dbReference>
<dbReference type="GO" id="GO:0003951">
    <property type="term" value="F:NAD+ kinase activity"/>
    <property type="evidence" value="ECO:0007669"/>
    <property type="project" value="InterPro"/>
</dbReference>
<dbReference type="InterPro" id="IPR016064">
    <property type="entry name" value="NAD/diacylglycerol_kinase_sf"/>
</dbReference>
<evidence type="ECO:0000256" key="1">
    <source>
        <dbReference type="ARBA" id="ARBA00010995"/>
    </source>
</evidence>
<dbReference type="Proteomes" id="UP001182556">
    <property type="component" value="Unassembled WGS sequence"/>
</dbReference>
<keyword evidence="8" id="KW-1185">Reference proteome</keyword>
<dbReference type="Pfam" id="PF01513">
    <property type="entry name" value="NAD_kinase"/>
    <property type="match status" value="1"/>
</dbReference>
<dbReference type="InterPro" id="IPR017438">
    <property type="entry name" value="ATP-NAD_kinase_N"/>
</dbReference>
<reference evidence="7" key="1">
    <citation type="submission" date="2023-02" db="EMBL/GenBank/DDBJ databases">
        <title>Identification and recombinant expression of a fungal hydrolase from Papiliotrema laurentii that hydrolyzes apple cutin and clears colloidal polyester polyurethane.</title>
        <authorList>
            <consortium name="DOE Joint Genome Institute"/>
            <person name="Roman V.A."/>
            <person name="Bojanowski C."/>
            <person name="Crable B.R."/>
            <person name="Wagner D.N."/>
            <person name="Hung C.S."/>
            <person name="Nadeau L.J."/>
            <person name="Schratz L."/>
            <person name="Haridas S."/>
            <person name="Pangilinan J."/>
            <person name="Lipzen A."/>
            <person name="Na H."/>
            <person name="Yan M."/>
            <person name="Ng V."/>
            <person name="Grigoriev I.V."/>
            <person name="Spatafora J.W."/>
            <person name="Barlow D."/>
            <person name="Biffinger J."/>
            <person name="Kelley-Loughnane N."/>
            <person name="Varaljay V.A."/>
            <person name="Crookes-Goodson W.J."/>
        </authorList>
    </citation>
    <scope>NUCLEOTIDE SEQUENCE</scope>
    <source>
        <strain evidence="7">5307AH</strain>
    </source>
</reference>
<evidence type="ECO:0000256" key="2">
    <source>
        <dbReference type="ARBA" id="ARBA00022679"/>
    </source>
</evidence>
<evidence type="ECO:0000256" key="3">
    <source>
        <dbReference type="ARBA" id="ARBA00022777"/>
    </source>
</evidence>
<dbReference type="GO" id="GO:0019674">
    <property type="term" value="P:NAD+ metabolic process"/>
    <property type="evidence" value="ECO:0007669"/>
    <property type="project" value="InterPro"/>
</dbReference>
<keyword evidence="3" id="KW-0418">Kinase</keyword>
<gene>
    <name evidence="7" type="ORF">DB88DRAFT_496580</name>
</gene>
<dbReference type="Pfam" id="PF20143">
    <property type="entry name" value="NAD_kinase_C"/>
    <property type="match status" value="1"/>
</dbReference>
<feature type="region of interest" description="Disordered" evidence="6">
    <location>
        <begin position="694"/>
        <end position="791"/>
    </location>
</feature>
<evidence type="ECO:0000256" key="6">
    <source>
        <dbReference type="SAM" id="MobiDB-lite"/>
    </source>
</evidence>
<dbReference type="Gene3D" id="2.60.200.30">
    <property type="entry name" value="Probable inorganic polyphosphate/atp-NAD kinase, domain 2"/>
    <property type="match status" value="1"/>
</dbReference>
<feature type="compositionally biased region" description="Basic and acidic residues" evidence="6">
    <location>
        <begin position="701"/>
        <end position="715"/>
    </location>
</feature>
<feature type="compositionally biased region" description="Acidic residues" evidence="6">
    <location>
        <begin position="728"/>
        <end position="739"/>
    </location>
</feature>
<evidence type="ECO:0000313" key="7">
    <source>
        <dbReference type="EMBL" id="KAK1921931.1"/>
    </source>
</evidence>
<evidence type="ECO:0000256" key="4">
    <source>
        <dbReference type="ARBA" id="ARBA00022857"/>
    </source>
</evidence>
<evidence type="ECO:0000313" key="8">
    <source>
        <dbReference type="Proteomes" id="UP001182556"/>
    </source>
</evidence>
<feature type="compositionally biased region" description="Basic and acidic residues" evidence="6">
    <location>
        <begin position="776"/>
        <end position="785"/>
    </location>
</feature>
<keyword evidence="4" id="KW-0521">NADP</keyword>
<keyword evidence="5" id="KW-0520">NAD</keyword>
<comment type="caution">
    <text evidence="7">The sequence shown here is derived from an EMBL/GenBank/DDBJ whole genome shotgun (WGS) entry which is preliminary data.</text>
</comment>
<feature type="compositionally biased region" description="Basic and acidic residues" evidence="6">
    <location>
        <begin position="880"/>
        <end position="889"/>
    </location>
</feature>
<feature type="compositionally biased region" description="Basic and acidic residues" evidence="6">
    <location>
        <begin position="810"/>
        <end position="822"/>
    </location>
</feature>
<sequence length="917" mass="99452">MAESTKTDTGPTPAQPVPPATTEASRTPNPTPSPGQPPIPIPSSGRYRPPVRPSPLSRIQIEPASSASASESSSPPPEFSKSPKLTIPESSPCFIHSHLDRHGSLQDWLKHKAGPQSHPPHPEHGAHGHTYHSGGLHGPSPVRASSHRHLRPAPLPHFPHMSQPSHHYHPQPLSASHSPPDSKLSSPTGGRGSGLAGRETPVAGYAASGYDSDRSSPPDGNVDGDLIDDDEEGGSLTKQLAETAQGVREMSKELGRTRVRSRIQHVLIVTKARDNRLIKLTRELALYLMLKKPAAANDAPSRPGSNERGMVVYVDAQLRTSKRFDAAGLQKEYPHLFEPVGRRRSSSTTSVNTLSAYPSSASLNEAGKRRDEGQLRFWTGEMCSNSPHLFDFVVTLGGDGTVLFTSWLFQRIVPPVLPFALGSLGFLTNFDFANYKSTMDKVIDDGIRVNLRMRFTCTVYRAIAPEEAARADAKGKGRKAIKKPGGEILMSQVDRSGWEALEGSSNQPNPDAPGRKDKEIMCFSTRPVEQFEVLNDLVVDRGPSPFVSLLELFGDEHHLTTVQADGLTVSTPTGSTAYSLSAGGSLVHPQIPAILITPICPHTLSFRPMLLPDSMELRICVPYNSRSTAWASFDGRGRVELKQGDHIKVTASKYPFPTVCADKASTDWFNSISRTLRWNEREKQKSFVVVEEDNEPAGVPKGEKAKDYRRIKMEELSGGAQPERVKEEEEEDEDEDFDIDDKSGGESTNPSSPLTKPVDPIAPLLARLDSGRHHKSGVDSPDRFVTHCNAPPPLSQRHLVEALAAAEIQSKEGEVGQRDEIRSGPGTLRVDGTHLIPPGRSALSPPHGRGDGDRGQGALPDGHHGPSGDVKTPKARAHFASHERGAKKKDAVCRAKAFAFFGQDDSASDMSDEASEC</sequence>
<protein>
    <recommendedName>
        <fullName evidence="9">NAD+ kinase</fullName>
    </recommendedName>
</protein>
<dbReference type="PANTHER" id="PTHR20275">
    <property type="entry name" value="NAD KINASE"/>
    <property type="match status" value="1"/>
</dbReference>
<accession>A0AAD9CU18</accession>
<dbReference type="FunFam" id="2.60.200.30:FF:000004">
    <property type="entry name" value="NAD kinase 2, chloroplastic"/>
    <property type="match status" value="1"/>
</dbReference>
<dbReference type="HAMAP" id="MF_00361">
    <property type="entry name" value="NAD_kinase"/>
    <property type="match status" value="1"/>
</dbReference>